<dbReference type="Proteomes" id="UP000587760">
    <property type="component" value="Unassembled WGS sequence"/>
</dbReference>
<comment type="caution">
    <text evidence="2">The sequence shown here is derived from an EMBL/GenBank/DDBJ whole genome shotgun (WGS) entry which is preliminary data.</text>
</comment>
<dbReference type="GO" id="GO:0003723">
    <property type="term" value="F:RNA binding"/>
    <property type="evidence" value="ECO:0007669"/>
    <property type="project" value="InterPro"/>
</dbReference>
<dbReference type="InterPro" id="IPR015191">
    <property type="entry name" value="SelB_WHD4"/>
</dbReference>
<dbReference type="RefSeq" id="WP_184742186.1">
    <property type="nucleotide sequence ID" value="NZ_JACHGJ010000001.1"/>
</dbReference>
<protein>
    <recommendedName>
        <fullName evidence="1">Elongation factor SelB fourth winged-helix domain-containing protein</fullName>
    </recommendedName>
</protein>
<sequence>MAEQRINRINISCLEILDNKDQGEGGKFISILCRIIGEDPFEHTGAAVLLPSGNKLTIRKVEKKEKDECIVVLKGIVRGELKRRQVIVPRSFAVTAGREAFFLLPSSRDRFEKGNFFVSGGLYPEYNDKNSKPSAAVTFHGRVASFRFFYNFPLVPGARYYISAEDNRDLRTPVTLVYPGKLNQKESSRFADRLLKYGGRPSLKAIYSIILRTDSMVQIPDFFKGESFDGSITSGNWVIMSREYERIRSAALKRSAAFGGVPEKELADLIRGIKPAVIQIIDEMIDEGVLLKRDGYIINGSRDAGHSLSPMAAKLLDDLMEEEGGVSLSLISNPLVANTYKALYRLDLVKKLGEDIILHKDRFETMKKSLMEKILPDAELDLAELKELLPVSRRLLIPFLEELDQDGYFQWKGEKRVVLKTE</sequence>
<keyword evidence="3" id="KW-1185">Reference proteome</keyword>
<dbReference type="GO" id="GO:0005525">
    <property type="term" value="F:GTP binding"/>
    <property type="evidence" value="ECO:0007669"/>
    <property type="project" value="InterPro"/>
</dbReference>
<organism evidence="2 3">
    <name type="scientific">Spirochaeta isovalerica</name>
    <dbReference type="NCBI Taxonomy" id="150"/>
    <lineage>
        <taxon>Bacteria</taxon>
        <taxon>Pseudomonadati</taxon>
        <taxon>Spirochaetota</taxon>
        <taxon>Spirochaetia</taxon>
        <taxon>Spirochaetales</taxon>
        <taxon>Spirochaetaceae</taxon>
        <taxon>Spirochaeta</taxon>
    </lineage>
</organism>
<dbReference type="AlphaFoldDB" id="A0A841R4S0"/>
<evidence type="ECO:0000313" key="3">
    <source>
        <dbReference type="Proteomes" id="UP000587760"/>
    </source>
</evidence>
<dbReference type="EMBL" id="JACHGJ010000001">
    <property type="protein sequence ID" value="MBB6478391.1"/>
    <property type="molecule type" value="Genomic_DNA"/>
</dbReference>
<evidence type="ECO:0000259" key="1">
    <source>
        <dbReference type="Pfam" id="PF09107"/>
    </source>
</evidence>
<dbReference type="SUPFAM" id="SSF46785">
    <property type="entry name" value="Winged helix' DNA-binding domain"/>
    <property type="match status" value="1"/>
</dbReference>
<dbReference type="InterPro" id="IPR036390">
    <property type="entry name" value="WH_DNA-bd_sf"/>
</dbReference>
<feature type="domain" description="Elongation factor SelB fourth winged-helix" evidence="1">
    <location>
        <begin position="379"/>
        <end position="417"/>
    </location>
</feature>
<dbReference type="GO" id="GO:0001514">
    <property type="term" value="P:selenocysteine incorporation"/>
    <property type="evidence" value="ECO:0007669"/>
    <property type="project" value="InterPro"/>
</dbReference>
<dbReference type="GO" id="GO:0003746">
    <property type="term" value="F:translation elongation factor activity"/>
    <property type="evidence" value="ECO:0007669"/>
    <property type="project" value="InterPro"/>
</dbReference>
<dbReference type="InterPro" id="IPR036388">
    <property type="entry name" value="WH-like_DNA-bd_sf"/>
</dbReference>
<dbReference type="Gene3D" id="1.10.10.10">
    <property type="entry name" value="Winged helix-like DNA-binding domain superfamily/Winged helix DNA-binding domain"/>
    <property type="match status" value="1"/>
</dbReference>
<reference evidence="2 3" key="1">
    <citation type="submission" date="2020-08" db="EMBL/GenBank/DDBJ databases">
        <title>Genomic Encyclopedia of Type Strains, Phase IV (KMG-IV): sequencing the most valuable type-strain genomes for metagenomic binning, comparative biology and taxonomic classification.</title>
        <authorList>
            <person name="Goeker M."/>
        </authorList>
    </citation>
    <scope>NUCLEOTIDE SEQUENCE [LARGE SCALE GENOMIC DNA]</scope>
    <source>
        <strain evidence="2 3">DSM 2461</strain>
    </source>
</reference>
<dbReference type="Pfam" id="PF09107">
    <property type="entry name" value="WHD_3rd_SelB"/>
    <property type="match status" value="1"/>
</dbReference>
<proteinExistence type="predicted"/>
<dbReference type="GO" id="GO:0005737">
    <property type="term" value="C:cytoplasm"/>
    <property type="evidence" value="ECO:0007669"/>
    <property type="project" value="InterPro"/>
</dbReference>
<accession>A0A841R4S0</accession>
<name>A0A841R4S0_9SPIO</name>
<gene>
    <name evidence="2" type="ORF">HNR50_000024</name>
</gene>
<evidence type="ECO:0000313" key="2">
    <source>
        <dbReference type="EMBL" id="MBB6478391.1"/>
    </source>
</evidence>